<evidence type="ECO:0000256" key="7">
    <source>
        <dbReference type="PROSITE-ProRule" id="PRU00176"/>
    </source>
</evidence>
<dbReference type="Pfam" id="PF00076">
    <property type="entry name" value="RRM_1"/>
    <property type="match status" value="3"/>
</dbReference>
<feature type="domain" description="RRM" evidence="9">
    <location>
        <begin position="179"/>
        <end position="258"/>
    </location>
</feature>
<protein>
    <recommendedName>
        <fullName evidence="9">RRM domain-containing protein</fullName>
    </recommendedName>
</protein>
<feature type="compositionally biased region" description="Low complexity" evidence="8">
    <location>
        <begin position="18"/>
        <end position="42"/>
    </location>
</feature>
<dbReference type="InterPro" id="IPR035979">
    <property type="entry name" value="RBD_domain_sf"/>
</dbReference>
<comment type="caution">
    <text evidence="10">The sequence shown here is derived from an EMBL/GenBank/DDBJ whole genome shotgun (WGS) entry which is preliminary data.</text>
</comment>
<feature type="compositionally biased region" description="Polar residues" evidence="8">
    <location>
        <begin position="363"/>
        <end position="382"/>
    </location>
</feature>
<dbReference type="InterPro" id="IPR000504">
    <property type="entry name" value="RRM_dom"/>
</dbReference>
<dbReference type="Proteomes" id="UP000824469">
    <property type="component" value="Unassembled WGS sequence"/>
</dbReference>
<dbReference type="PANTHER" id="PTHR47640">
    <property type="entry name" value="TRNA SELENOCYSTEINE 1-ASSOCIATED PROTEIN 1-RELATED-RELATED"/>
    <property type="match status" value="1"/>
</dbReference>
<evidence type="ECO:0000259" key="9">
    <source>
        <dbReference type="PROSITE" id="PS50102"/>
    </source>
</evidence>
<dbReference type="InterPro" id="IPR050825">
    <property type="entry name" value="RBM42_RBP45_47-like"/>
</dbReference>
<dbReference type="CDD" id="cd12345">
    <property type="entry name" value="RRM2_SECp43_like"/>
    <property type="match status" value="1"/>
</dbReference>
<keyword evidence="3 7" id="KW-0694">RNA-binding</keyword>
<feature type="region of interest" description="Disordered" evidence="8">
    <location>
        <begin position="361"/>
        <end position="384"/>
    </location>
</feature>
<feature type="domain" description="RRM" evidence="9">
    <location>
        <begin position="289"/>
        <end position="361"/>
    </location>
</feature>
<keyword evidence="2" id="KW-0677">Repeat</keyword>
<dbReference type="Gene3D" id="3.30.70.330">
    <property type="match status" value="3"/>
</dbReference>
<dbReference type="CDD" id="cd12344">
    <property type="entry name" value="RRM1_SECp43_like"/>
    <property type="match status" value="1"/>
</dbReference>
<dbReference type="GO" id="GO:0003729">
    <property type="term" value="F:mRNA binding"/>
    <property type="evidence" value="ECO:0007669"/>
    <property type="project" value="InterPro"/>
</dbReference>
<dbReference type="EMBL" id="JAHRHJ020000003">
    <property type="protein sequence ID" value="KAH9322915.1"/>
    <property type="molecule type" value="Genomic_DNA"/>
</dbReference>
<evidence type="ECO:0000256" key="5">
    <source>
        <dbReference type="ARBA" id="ARBA00057395"/>
    </source>
</evidence>
<evidence type="ECO:0000256" key="1">
    <source>
        <dbReference type="ARBA" id="ARBA00004123"/>
    </source>
</evidence>
<dbReference type="InterPro" id="IPR012677">
    <property type="entry name" value="Nucleotide-bd_a/b_plait_sf"/>
</dbReference>
<evidence type="ECO:0000256" key="2">
    <source>
        <dbReference type="ARBA" id="ARBA00022737"/>
    </source>
</evidence>
<feature type="non-terminal residue" evidence="10">
    <location>
        <position position="1"/>
    </location>
</feature>
<evidence type="ECO:0000256" key="4">
    <source>
        <dbReference type="ARBA" id="ARBA00023242"/>
    </source>
</evidence>
<feature type="compositionally biased region" description="Pro residues" evidence="8">
    <location>
        <begin position="1"/>
        <end position="11"/>
    </location>
</feature>
<reference evidence="10 11" key="1">
    <citation type="journal article" date="2021" name="Nat. Plants">
        <title>The Taxus genome provides insights into paclitaxel biosynthesis.</title>
        <authorList>
            <person name="Xiong X."/>
            <person name="Gou J."/>
            <person name="Liao Q."/>
            <person name="Li Y."/>
            <person name="Zhou Q."/>
            <person name="Bi G."/>
            <person name="Li C."/>
            <person name="Du R."/>
            <person name="Wang X."/>
            <person name="Sun T."/>
            <person name="Guo L."/>
            <person name="Liang H."/>
            <person name="Lu P."/>
            <person name="Wu Y."/>
            <person name="Zhang Z."/>
            <person name="Ro D.K."/>
            <person name="Shang Y."/>
            <person name="Huang S."/>
            <person name="Yan J."/>
        </authorList>
    </citation>
    <scope>NUCLEOTIDE SEQUENCE [LARGE SCALE GENOMIC DNA]</scope>
    <source>
        <strain evidence="10">Ta-2019</strain>
    </source>
</reference>
<evidence type="ECO:0000313" key="10">
    <source>
        <dbReference type="EMBL" id="KAH9322915.1"/>
    </source>
</evidence>
<dbReference type="FunFam" id="3.30.70.330:FF:000405">
    <property type="entry name" value="polyadenylate-binding protein RBP45"/>
    <property type="match status" value="1"/>
</dbReference>
<comment type="function">
    <text evidence="5">Heterogeneous nuclear ribonucleoprotein (hnRNP)-protein binding the poly(A) tail of mRNA and probably involved in some steps of pre-mRNA maturation.</text>
</comment>
<keyword evidence="11" id="KW-1185">Reference proteome</keyword>
<organism evidence="10 11">
    <name type="scientific">Taxus chinensis</name>
    <name type="common">Chinese yew</name>
    <name type="synonym">Taxus wallichiana var. chinensis</name>
    <dbReference type="NCBI Taxonomy" id="29808"/>
    <lineage>
        <taxon>Eukaryota</taxon>
        <taxon>Viridiplantae</taxon>
        <taxon>Streptophyta</taxon>
        <taxon>Embryophyta</taxon>
        <taxon>Tracheophyta</taxon>
        <taxon>Spermatophyta</taxon>
        <taxon>Pinopsida</taxon>
        <taxon>Pinidae</taxon>
        <taxon>Conifers II</taxon>
        <taxon>Cupressales</taxon>
        <taxon>Taxaceae</taxon>
        <taxon>Taxus</taxon>
    </lineage>
</organism>
<evidence type="ECO:0000256" key="6">
    <source>
        <dbReference type="ARBA" id="ARBA00061708"/>
    </source>
</evidence>
<dbReference type="SMART" id="SM00360">
    <property type="entry name" value="RRM"/>
    <property type="match status" value="3"/>
</dbReference>
<proteinExistence type="inferred from homology"/>
<sequence>PTQGVAPPPPMAGHAMDPQQQQQWMMMQPQTQPQMPQAAGVWPPQPQAQPQPQSYGQQYPQQFLSQQPLQQPQLMPHQPTSAEDIRTLWVGDLQYWMDENYLNSCFAITQEVASVKIIRNKQTGQSEGYGFVEFVSHSAAERVLQSYNGIQMPNTEQLFRLNWASFGIGEKRPDVGPDYPIFVGDLAADVTDYLLQETFRTRYTSVRGAKVVTDRITGRPKGYGFVRFGDENEQIRAMTEMNGVFCSSRPMRIGPATTKKTTTFVQQQYPSKAQAPPPQVVSDNDPTNTTIFVGGLDPSVTDEALKHVFSQYGEVIHVKIPMGKRCGFVQFSSRVCAEEAMVMLHGTLLGQQSIRLSWGRSPANKQSAGWSQPQQPDPNQWNGAYYGYGQGYDAGYGYAQQPQDPNMYGYGSYAYGNYQQQ</sequence>
<feature type="non-terminal residue" evidence="10">
    <location>
        <position position="421"/>
    </location>
</feature>
<gene>
    <name evidence="10" type="ORF">KI387_017554</name>
</gene>
<dbReference type="GO" id="GO:0005829">
    <property type="term" value="C:cytosol"/>
    <property type="evidence" value="ECO:0007669"/>
    <property type="project" value="TreeGrafter"/>
</dbReference>
<dbReference type="FunFam" id="3.30.70.330:FF:000236">
    <property type="entry name" value="Polyadenylate-binding protein RBP45C"/>
    <property type="match status" value="1"/>
</dbReference>
<evidence type="ECO:0000256" key="3">
    <source>
        <dbReference type="ARBA" id="ARBA00022884"/>
    </source>
</evidence>
<comment type="similarity">
    <text evidence="6">Belongs to the polyadenylate-binding RBP45 family.</text>
</comment>
<dbReference type="SUPFAM" id="SSF54928">
    <property type="entry name" value="RNA-binding domain, RBD"/>
    <property type="match status" value="2"/>
</dbReference>
<comment type="subcellular location">
    <subcellularLocation>
        <location evidence="1">Nucleus</location>
    </subcellularLocation>
</comment>
<name>A0AA38GJ03_TAXCH</name>
<feature type="region of interest" description="Disordered" evidence="8">
    <location>
        <begin position="1"/>
        <end position="58"/>
    </location>
</feature>
<dbReference type="FunFam" id="3.30.70.330:FF:000103">
    <property type="entry name" value="Polyadenylate-binding protein RBP47B"/>
    <property type="match status" value="1"/>
</dbReference>
<accession>A0AA38GJ03</accession>
<keyword evidence="4" id="KW-0539">Nucleus</keyword>
<evidence type="ECO:0000313" key="11">
    <source>
        <dbReference type="Proteomes" id="UP000824469"/>
    </source>
</evidence>
<feature type="domain" description="RRM" evidence="9">
    <location>
        <begin position="86"/>
        <end position="166"/>
    </location>
</feature>
<evidence type="ECO:0000256" key="8">
    <source>
        <dbReference type="SAM" id="MobiDB-lite"/>
    </source>
</evidence>
<dbReference type="OMA" id="CAEEAMV"/>
<dbReference type="AlphaFoldDB" id="A0AA38GJ03"/>
<dbReference type="PANTHER" id="PTHR47640:SF48">
    <property type="entry name" value="POLYADENYLATE-BINDING PROTEIN RBP45B"/>
    <property type="match status" value="1"/>
</dbReference>
<dbReference type="GO" id="GO:0005634">
    <property type="term" value="C:nucleus"/>
    <property type="evidence" value="ECO:0007669"/>
    <property type="project" value="UniProtKB-SubCell"/>
</dbReference>
<dbReference type="PROSITE" id="PS50102">
    <property type="entry name" value="RRM"/>
    <property type="match status" value="3"/>
</dbReference>